<evidence type="ECO:0000256" key="7">
    <source>
        <dbReference type="ARBA" id="ARBA00023136"/>
    </source>
</evidence>
<protein>
    <recommendedName>
        <fullName evidence="9">Leucine-rich repeat-containing N-terminal plant-type domain-containing protein</fullName>
    </recommendedName>
</protein>
<gene>
    <name evidence="10" type="ORF">QYE76_048456</name>
</gene>
<dbReference type="Proteomes" id="UP001231189">
    <property type="component" value="Unassembled WGS sequence"/>
</dbReference>
<evidence type="ECO:0000256" key="1">
    <source>
        <dbReference type="ARBA" id="ARBA00004479"/>
    </source>
</evidence>
<dbReference type="PANTHER" id="PTHR48063">
    <property type="entry name" value="LRR RECEPTOR-LIKE KINASE"/>
    <property type="match status" value="1"/>
</dbReference>
<dbReference type="GO" id="GO:0016020">
    <property type="term" value="C:membrane"/>
    <property type="evidence" value="ECO:0007669"/>
    <property type="project" value="UniProtKB-SubCell"/>
</dbReference>
<dbReference type="InterPro" id="IPR013210">
    <property type="entry name" value="LRR_N_plant-typ"/>
</dbReference>
<keyword evidence="6" id="KW-1133">Transmembrane helix</keyword>
<evidence type="ECO:0000313" key="10">
    <source>
        <dbReference type="EMBL" id="KAK1660297.1"/>
    </source>
</evidence>
<dbReference type="PROSITE" id="PS51257">
    <property type="entry name" value="PROKAR_LIPOPROTEIN"/>
    <property type="match status" value="1"/>
</dbReference>
<keyword evidence="11" id="KW-1185">Reference proteome</keyword>
<dbReference type="SUPFAM" id="SSF52058">
    <property type="entry name" value="L domain-like"/>
    <property type="match status" value="1"/>
</dbReference>
<dbReference type="PANTHER" id="PTHR48063:SF55">
    <property type="entry name" value="LEUCINE-RICH REPEAT-CONTAINING N-TERMINAL PLANT-TYPE DOMAIN-CONTAINING PROTEIN"/>
    <property type="match status" value="1"/>
</dbReference>
<evidence type="ECO:0000256" key="5">
    <source>
        <dbReference type="ARBA" id="ARBA00022737"/>
    </source>
</evidence>
<keyword evidence="8" id="KW-0325">Glycoprotein</keyword>
<dbReference type="Gene3D" id="3.80.10.10">
    <property type="entry name" value="Ribonuclease Inhibitor"/>
    <property type="match status" value="1"/>
</dbReference>
<dbReference type="InterPro" id="IPR032675">
    <property type="entry name" value="LRR_dom_sf"/>
</dbReference>
<evidence type="ECO:0000256" key="6">
    <source>
        <dbReference type="ARBA" id="ARBA00022989"/>
    </source>
</evidence>
<keyword evidence="4" id="KW-0732">Signal</keyword>
<organism evidence="10 11">
    <name type="scientific">Lolium multiflorum</name>
    <name type="common">Italian ryegrass</name>
    <name type="synonym">Lolium perenne subsp. multiflorum</name>
    <dbReference type="NCBI Taxonomy" id="4521"/>
    <lineage>
        <taxon>Eukaryota</taxon>
        <taxon>Viridiplantae</taxon>
        <taxon>Streptophyta</taxon>
        <taxon>Embryophyta</taxon>
        <taxon>Tracheophyta</taxon>
        <taxon>Spermatophyta</taxon>
        <taxon>Magnoliopsida</taxon>
        <taxon>Liliopsida</taxon>
        <taxon>Poales</taxon>
        <taxon>Poaceae</taxon>
        <taxon>BOP clade</taxon>
        <taxon>Pooideae</taxon>
        <taxon>Poodae</taxon>
        <taxon>Poeae</taxon>
        <taxon>Poeae Chloroplast Group 2 (Poeae type)</taxon>
        <taxon>Loliodinae</taxon>
        <taxon>Loliinae</taxon>
        <taxon>Lolium</taxon>
    </lineage>
</organism>
<reference evidence="10" key="1">
    <citation type="submission" date="2023-07" db="EMBL/GenBank/DDBJ databases">
        <title>A chromosome-level genome assembly of Lolium multiflorum.</title>
        <authorList>
            <person name="Chen Y."/>
            <person name="Copetti D."/>
            <person name="Kolliker R."/>
            <person name="Studer B."/>
        </authorList>
    </citation>
    <scope>NUCLEOTIDE SEQUENCE</scope>
    <source>
        <strain evidence="10">02402/16</strain>
        <tissue evidence="10">Leaf</tissue>
    </source>
</reference>
<comment type="subcellular location">
    <subcellularLocation>
        <location evidence="1">Membrane</location>
        <topology evidence="1">Single-pass type I membrane protein</topology>
    </subcellularLocation>
</comment>
<evidence type="ECO:0000256" key="8">
    <source>
        <dbReference type="ARBA" id="ARBA00023180"/>
    </source>
</evidence>
<sequence>MPRSIDKLASLLATALVCCSFFVFAYASSASCWPRERDALLALKQGINDTHDVLASWQRRRHDCCRWTGVTCNSKTGHVTQLDIGGTGFTGQISPSLLSLHHIDLSST</sequence>
<dbReference type="InterPro" id="IPR046956">
    <property type="entry name" value="RLP23-like"/>
</dbReference>
<keyword evidence="7" id="KW-0472">Membrane</keyword>
<keyword evidence="3" id="KW-0812">Transmembrane</keyword>
<evidence type="ECO:0000256" key="2">
    <source>
        <dbReference type="ARBA" id="ARBA00022614"/>
    </source>
</evidence>
<keyword evidence="5" id="KW-0677">Repeat</keyword>
<evidence type="ECO:0000313" key="11">
    <source>
        <dbReference type="Proteomes" id="UP001231189"/>
    </source>
</evidence>
<name>A0AAD8SL29_LOLMU</name>
<evidence type="ECO:0000256" key="4">
    <source>
        <dbReference type="ARBA" id="ARBA00022729"/>
    </source>
</evidence>
<dbReference type="Pfam" id="PF08263">
    <property type="entry name" value="LRRNT_2"/>
    <property type="match status" value="1"/>
</dbReference>
<evidence type="ECO:0000256" key="3">
    <source>
        <dbReference type="ARBA" id="ARBA00022692"/>
    </source>
</evidence>
<proteinExistence type="predicted"/>
<accession>A0AAD8SL29</accession>
<feature type="domain" description="Leucine-rich repeat-containing N-terminal plant-type" evidence="9">
    <location>
        <begin position="35"/>
        <end position="73"/>
    </location>
</feature>
<dbReference type="EMBL" id="JAUUTY010000003">
    <property type="protein sequence ID" value="KAK1660297.1"/>
    <property type="molecule type" value="Genomic_DNA"/>
</dbReference>
<comment type="caution">
    <text evidence="10">The sequence shown here is derived from an EMBL/GenBank/DDBJ whole genome shotgun (WGS) entry which is preliminary data.</text>
</comment>
<dbReference type="AlphaFoldDB" id="A0AAD8SL29"/>
<evidence type="ECO:0000259" key="9">
    <source>
        <dbReference type="Pfam" id="PF08263"/>
    </source>
</evidence>
<keyword evidence="2" id="KW-0433">Leucine-rich repeat</keyword>